<evidence type="ECO:0000313" key="4">
    <source>
        <dbReference type="Proteomes" id="UP000007151"/>
    </source>
</evidence>
<reference evidence="3 4" key="1">
    <citation type="journal article" date="2011" name="Cell">
        <title>The monarch butterfly genome yields insights into long-distance migration.</title>
        <authorList>
            <person name="Zhan S."/>
            <person name="Merlin C."/>
            <person name="Boore J.L."/>
            <person name="Reppert S.M."/>
        </authorList>
    </citation>
    <scope>NUCLEOTIDE SEQUENCE [LARGE SCALE GENOMIC DNA]</scope>
    <source>
        <strain evidence="3">F-2</strain>
    </source>
</reference>
<organism evidence="3 4">
    <name type="scientific">Danaus plexippus plexippus</name>
    <dbReference type="NCBI Taxonomy" id="278856"/>
    <lineage>
        <taxon>Eukaryota</taxon>
        <taxon>Metazoa</taxon>
        <taxon>Ecdysozoa</taxon>
        <taxon>Arthropoda</taxon>
        <taxon>Hexapoda</taxon>
        <taxon>Insecta</taxon>
        <taxon>Pterygota</taxon>
        <taxon>Neoptera</taxon>
        <taxon>Endopterygota</taxon>
        <taxon>Lepidoptera</taxon>
        <taxon>Glossata</taxon>
        <taxon>Ditrysia</taxon>
        <taxon>Papilionoidea</taxon>
        <taxon>Nymphalidae</taxon>
        <taxon>Danainae</taxon>
        <taxon>Danaini</taxon>
        <taxon>Danaina</taxon>
        <taxon>Danaus</taxon>
        <taxon>Danaus</taxon>
    </lineage>
</organism>
<feature type="region of interest" description="Disordered" evidence="1">
    <location>
        <begin position="110"/>
        <end position="131"/>
    </location>
</feature>
<comment type="caution">
    <text evidence="3">The sequence shown here is derived from an EMBL/GenBank/DDBJ whole genome shotgun (WGS) entry which is preliminary data.</text>
</comment>
<feature type="compositionally biased region" description="Low complexity" evidence="1">
    <location>
        <begin position="169"/>
        <end position="198"/>
    </location>
</feature>
<feature type="compositionally biased region" description="Low complexity" evidence="1">
    <location>
        <begin position="30"/>
        <end position="49"/>
    </location>
</feature>
<evidence type="ECO:0000256" key="2">
    <source>
        <dbReference type="SAM" id="SignalP"/>
    </source>
</evidence>
<feature type="region of interest" description="Disordered" evidence="1">
    <location>
        <begin position="161"/>
        <end position="227"/>
    </location>
</feature>
<evidence type="ECO:0000256" key="1">
    <source>
        <dbReference type="SAM" id="MobiDB-lite"/>
    </source>
</evidence>
<proteinExistence type="predicted"/>
<dbReference type="eggNOG" id="ENOG502TC7T">
    <property type="taxonomic scope" value="Eukaryota"/>
</dbReference>
<sequence length="227" mass="23623">MKLFVFAVLVVAASAARLEHLERSYLPPDNNAQNGNGFGSGNNRFGVSGHSSNGFKSHGGDDVFGSNNQDSFGVNANGHSASLASNRFGASQGSNSNGLSRNAAFEGATSNQYLPPVEGPSGSEAQPNNFENLGSSISPACISCGTYKQYNQGVQSQLPSSNYGVPQLGSRSGSPSVESSGIESQSGSQGFGSQAQFGAANRQYLAPKYSSQNPPQQPFDEKTGYIY</sequence>
<dbReference type="AlphaFoldDB" id="A0A212FLZ3"/>
<feature type="chain" id="PRO_5012916776" evidence="2">
    <location>
        <begin position="16"/>
        <end position="227"/>
    </location>
</feature>
<gene>
    <name evidence="3" type="ORF">KGM_209419</name>
</gene>
<feature type="signal peptide" evidence="2">
    <location>
        <begin position="1"/>
        <end position="15"/>
    </location>
</feature>
<dbReference type="EMBL" id="AGBW02007689">
    <property type="protein sequence ID" value="OWR54747.1"/>
    <property type="molecule type" value="Genomic_DNA"/>
</dbReference>
<keyword evidence="2" id="KW-0732">Signal</keyword>
<name>A0A212FLZ3_DANPL</name>
<feature type="compositionally biased region" description="Polar residues" evidence="1">
    <location>
        <begin position="65"/>
        <end position="78"/>
    </location>
</feature>
<evidence type="ECO:0000313" key="3">
    <source>
        <dbReference type="EMBL" id="OWR54747.1"/>
    </source>
</evidence>
<dbReference type="InParanoid" id="A0A212FLZ3"/>
<feature type="region of interest" description="Disordered" evidence="1">
    <location>
        <begin position="25"/>
        <end position="78"/>
    </location>
</feature>
<dbReference type="Proteomes" id="UP000007151">
    <property type="component" value="Unassembled WGS sequence"/>
</dbReference>
<keyword evidence="4" id="KW-1185">Reference proteome</keyword>
<accession>A0A212FLZ3</accession>
<dbReference type="KEGG" id="dpl:KGM_209419"/>
<protein>
    <submittedName>
        <fullName evidence="3">Uncharacterized protein</fullName>
    </submittedName>
</protein>